<reference evidence="2" key="1">
    <citation type="submission" date="2024-06" db="EMBL/GenBank/DDBJ databases">
        <authorList>
            <person name="Liu X."/>
            <person name="Lenzi L."/>
            <person name="Haldenby T S."/>
            <person name="Uol C."/>
        </authorList>
    </citation>
    <scope>NUCLEOTIDE SEQUENCE</scope>
</reference>
<dbReference type="EMBL" id="CAXLJL010000076">
    <property type="protein sequence ID" value="CAL5130842.1"/>
    <property type="molecule type" value="Genomic_DNA"/>
</dbReference>
<sequence length="272" mass="30968">MFQADKANREIISDLLRLRCSLSAYVSSEDIKKIGNAEKAFDSGQIDNDGLLAIVCSARQKAEERFAKKAKLREDLQQAIQQILDKTNNWPLNLRAGIKDRCEEEQSWLNEQLGKNDELPTGNDITANTDTEVEDMKSRLNSTCDRKQCQREPRLKVTGSAYVHAQPDANGYHVIEPDHQSSLITTHPDIISQQRLFLNQFRVHSALLNKLRADPIRLRENLSSFQSMKRVYAKWARLFLNQFRVHSALLNKVIGFLAASLTKSLSSLEDDD</sequence>
<organism evidence="2 3">
    <name type="scientific">Calicophoron daubneyi</name>
    <name type="common">Rumen fluke</name>
    <name type="synonym">Paramphistomum daubneyi</name>
    <dbReference type="NCBI Taxonomy" id="300641"/>
    <lineage>
        <taxon>Eukaryota</taxon>
        <taxon>Metazoa</taxon>
        <taxon>Spiralia</taxon>
        <taxon>Lophotrochozoa</taxon>
        <taxon>Platyhelminthes</taxon>
        <taxon>Trematoda</taxon>
        <taxon>Digenea</taxon>
        <taxon>Plagiorchiida</taxon>
        <taxon>Pronocephalata</taxon>
        <taxon>Paramphistomoidea</taxon>
        <taxon>Paramphistomidae</taxon>
        <taxon>Calicophoron</taxon>
    </lineage>
</organism>
<gene>
    <name evidence="2" type="ORF">CDAUBV1_LOCUS3058</name>
</gene>
<accession>A0AAV2T070</accession>
<proteinExistence type="predicted"/>
<name>A0AAV2T070_CALDB</name>
<evidence type="ECO:0000313" key="2">
    <source>
        <dbReference type="EMBL" id="CAL5130842.1"/>
    </source>
</evidence>
<keyword evidence="1" id="KW-0175">Coiled coil</keyword>
<evidence type="ECO:0000256" key="1">
    <source>
        <dbReference type="SAM" id="Coils"/>
    </source>
</evidence>
<feature type="coiled-coil region" evidence="1">
    <location>
        <begin position="59"/>
        <end position="89"/>
    </location>
</feature>
<protein>
    <submittedName>
        <fullName evidence="2">Uncharacterized protein</fullName>
    </submittedName>
</protein>
<comment type="caution">
    <text evidence="2">The sequence shown here is derived from an EMBL/GenBank/DDBJ whole genome shotgun (WGS) entry which is preliminary data.</text>
</comment>
<dbReference type="AlphaFoldDB" id="A0AAV2T070"/>
<dbReference type="Proteomes" id="UP001497525">
    <property type="component" value="Unassembled WGS sequence"/>
</dbReference>
<evidence type="ECO:0000313" key="3">
    <source>
        <dbReference type="Proteomes" id="UP001497525"/>
    </source>
</evidence>